<dbReference type="RefSeq" id="WP_332616014.1">
    <property type="nucleotide sequence ID" value="NZ_JAXGFP010000003.1"/>
</dbReference>
<comment type="pathway">
    <text evidence="9">Carbohydrate metabolism; Entner-Doudoroff pathway.</text>
</comment>
<keyword evidence="5 9" id="KW-0411">Iron-sulfur</keyword>
<dbReference type="PANTHER" id="PTHR43661">
    <property type="entry name" value="D-XYLONATE DEHYDRATASE"/>
    <property type="match status" value="1"/>
</dbReference>
<evidence type="ECO:0000256" key="2">
    <source>
        <dbReference type="ARBA" id="ARBA00022485"/>
    </source>
</evidence>
<keyword evidence="15" id="KW-1185">Reference proteome</keyword>
<keyword evidence="2 9" id="KW-0004">4Fe-4S</keyword>
<evidence type="ECO:0000256" key="1">
    <source>
        <dbReference type="ARBA" id="ARBA00006486"/>
    </source>
</evidence>
<feature type="domain" description="Dihydroxy-acid/6-phosphogluconate dehydratase C-terminal" evidence="13">
    <location>
        <begin position="406"/>
        <end position="599"/>
    </location>
</feature>
<evidence type="ECO:0000256" key="4">
    <source>
        <dbReference type="ARBA" id="ARBA00023004"/>
    </source>
</evidence>
<feature type="region of interest" description="Disordered" evidence="11">
    <location>
        <begin position="608"/>
        <end position="643"/>
    </location>
</feature>
<dbReference type="SUPFAM" id="SSF52016">
    <property type="entry name" value="LeuD/IlvD-like"/>
    <property type="match status" value="1"/>
</dbReference>
<feature type="binding site" evidence="9">
    <location>
        <position position="222"/>
    </location>
    <ligand>
        <name>[4Fe-4S] cluster</name>
        <dbReference type="ChEBI" id="CHEBI:49883"/>
    </ligand>
</feature>
<evidence type="ECO:0000256" key="8">
    <source>
        <dbReference type="ARBA" id="ARBA00023277"/>
    </source>
</evidence>
<sequence length="643" mass="67339">MSLHPTVERVTARIIERSRVPRADYLARMAAARDAGPVRMRLACGNLAHGFAAAGTDKPTLRGGRAGNIGIVTAYNDMLSAHQPLEPYPSLIRAAARAAGGSAQVAGGVPAMCDGVTQGRAGMELSLFSRDTIALATAVALSHDMFDAALLMGVCDKIVPGLLIGALSFGHLPMIFVPAGPMTSGLPNKDKAAVRQRYAVGKASREELLEAESQSYHGPGTCTFYGTANSNQMLMEVMGLHMPGTAFVNPGTPLRDALTVAATEQALRITALGEHYIPLAHTVDEKALVNAMVGLAATGGSTNHAIHLVAIARAAGVLIDWDDLDELSKATPLLTRIYPNGSADVNHFHAAGGMGFTIRELLDAGLLHPDIRCVHGGDLRRQAMEPYLDDLVLRWREPPMASLDPDVLRGTALPFDREGGLRCLQGNLGRAIVKISAVAPEHHAITAPARVFESQDAVLAAFQDGQLQGDLVIVLRGQGPRANGMPELHMLTPTLGVMQDRGQHVALLTDGRMSGASGKVLAAIHVTPEAADAGAIARVRDGDLVHLDAGAGVIELRVDAAELQARALACPARLDSHVGLGRELFGLMRANAGTAEQGACSLFASMPGGDPVAHPDTQDGHGGAEPLPHQPLIHPLPGAEVDA</sequence>
<keyword evidence="3 9" id="KW-0479">Metal-binding</keyword>
<dbReference type="InterPro" id="IPR056740">
    <property type="entry name" value="ILV_EDD_C"/>
</dbReference>
<keyword evidence="6 9" id="KW-0311">Gluconate utilization</keyword>
<evidence type="ECO:0000256" key="7">
    <source>
        <dbReference type="ARBA" id="ARBA00023239"/>
    </source>
</evidence>
<dbReference type="PROSITE" id="PS00886">
    <property type="entry name" value="ILVD_EDD_1"/>
    <property type="match status" value="1"/>
</dbReference>
<dbReference type="InterPro" id="IPR020558">
    <property type="entry name" value="DiOHA_6PGluconate_deHydtase_CS"/>
</dbReference>
<dbReference type="EMBL" id="JAXGFP010000003">
    <property type="protein sequence ID" value="MEG3183735.1"/>
    <property type="molecule type" value="Genomic_DNA"/>
</dbReference>
<feature type="binding site" evidence="9">
    <location>
        <position position="155"/>
    </location>
    <ligand>
        <name>[4Fe-4S] cluster</name>
        <dbReference type="ChEBI" id="CHEBI:49883"/>
    </ligand>
</feature>
<dbReference type="HAMAP" id="MF_02094">
    <property type="entry name" value="Edd"/>
    <property type="match status" value="1"/>
</dbReference>
<comment type="function">
    <text evidence="9">Catalyzes the dehydration of 6-phospho-D-gluconate to 2-dehydro-3-deoxy-6-phospho-D-gluconate.</text>
</comment>
<comment type="cofactor">
    <cofactor evidence="9">
        <name>[4Fe-4S] cluster</name>
        <dbReference type="ChEBI" id="CHEBI:49883"/>
    </cofactor>
    <text evidence="9">Binds 1 [4Fe-4S] cluster.</text>
</comment>
<dbReference type="PROSITE" id="PS00887">
    <property type="entry name" value="ILVD_EDD_2"/>
    <property type="match status" value="1"/>
</dbReference>
<evidence type="ECO:0000259" key="13">
    <source>
        <dbReference type="Pfam" id="PF24877"/>
    </source>
</evidence>
<keyword evidence="7 9" id="KW-0456">Lyase</keyword>
<comment type="caution">
    <text evidence="14">The sequence shown here is derived from an EMBL/GenBank/DDBJ whole genome shotgun (WGS) entry which is preliminary data.</text>
</comment>
<dbReference type="InterPro" id="IPR042096">
    <property type="entry name" value="Dihydro-acid_dehy_C"/>
</dbReference>
<feature type="domain" description="Dihydroxy-acid/6-phosphogluconate dehydratase N-terminal" evidence="12">
    <location>
        <begin position="68"/>
        <end position="380"/>
    </location>
</feature>
<evidence type="ECO:0000256" key="5">
    <source>
        <dbReference type="ARBA" id="ARBA00023014"/>
    </source>
</evidence>
<keyword evidence="8 9" id="KW-0119">Carbohydrate metabolism</keyword>
<comment type="similarity">
    <text evidence="1 9">Belongs to the IlvD/Edd family.</text>
</comment>
<dbReference type="Pfam" id="PF24877">
    <property type="entry name" value="ILV_EDD_C"/>
    <property type="match status" value="1"/>
</dbReference>
<dbReference type="SUPFAM" id="SSF143975">
    <property type="entry name" value="IlvD/EDD N-terminal domain-like"/>
    <property type="match status" value="1"/>
</dbReference>
<name>A0ABU7YXR1_9GAMM</name>
<organism evidence="14 15">
    <name type="scientific">Novilysobacter erysipheiresistens</name>
    <dbReference type="NCBI Taxonomy" id="1749332"/>
    <lineage>
        <taxon>Bacteria</taxon>
        <taxon>Pseudomonadati</taxon>
        <taxon>Pseudomonadota</taxon>
        <taxon>Gammaproteobacteria</taxon>
        <taxon>Lysobacterales</taxon>
        <taxon>Lysobacteraceae</taxon>
        <taxon>Novilysobacter</taxon>
    </lineage>
</organism>
<comment type="catalytic activity">
    <reaction evidence="9">
        <text>6-phospho-D-gluconate = 2-dehydro-3-deoxy-6-phospho-D-gluconate + H2O</text>
        <dbReference type="Rhea" id="RHEA:17277"/>
        <dbReference type="ChEBI" id="CHEBI:15377"/>
        <dbReference type="ChEBI" id="CHEBI:57569"/>
        <dbReference type="ChEBI" id="CHEBI:58759"/>
        <dbReference type="EC" id="4.2.1.12"/>
    </reaction>
</comment>
<evidence type="ECO:0000256" key="6">
    <source>
        <dbReference type="ARBA" id="ARBA00023064"/>
    </source>
</evidence>
<dbReference type="PANTHER" id="PTHR43661:SF1">
    <property type="entry name" value="PHOSPHOGLUCONATE DEHYDRATASE"/>
    <property type="match status" value="1"/>
</dbReference>
<evidence type="ECO:0000256" key="10">
    <source>
        <dbReference type="NCBIfam" id="TIGR01196"/>
    </source>
</evidence>
<keyword evidence="4 9" id="KW-0408">Iron</keyword>
<protein>
    <recommendedName>
        <fullName evidence="9 10">Phosphogluconate dehydratase</fullName>
        <ecNumber evidence="9 10">4.2.1.12</ecNumber>
    </recommendedName>
</protein>
<gene>
    <name evidence="9 14" type="primary">edd</name>
    <name evidence="14" type="ORF">SNE34_06910</name>
</gene>
<dbReference type="InterPro" id="IPR037237">
    <property type="entry name" value="IlvD/EDD_N"/>
</dbReference>
<accession>A0ABU7YXR1</accession>
<evidence type="ECO:0000256" key="11">
    <source>
        <dbReference type="SAM" id="MobiDB-lite"/>
    </source>
</evidence>
<evidence type="ECO:0000259" key="12">
    <source>
        <dbReference type="Pfam" id="PF00920"/>
    </source>
</evidence>
<reference evidence="14 15" key="1">
    <citation type="journal article" date="2016" name="Int. J. Syst. Evol. Microbiol.">
        <title>Lysobacter erysipheiresistens sp. nov., an antagonist of powdery mildew, isolated from tobacco-cultivated soil.</title>
        <authorList>
            <person name="Xie B."/>
            <person name="Li T."/>
            <person name="Lin X."/>
            <person name="Wang C.J."/>
            <person name="Chen Y.J."/>
            <person name="Liu W.J."/>
            <person name="Zhao Z.W."/>
        </authorList>
    </citation>
    <scope>NUCLEOTIDE SEQUENCE [LARGE SCALE GENOMIC DNA]</scope>
    <source>
        <strain evidence="14 15">RS-LYSO-3</strain>
    </source>
</reference>
<evidence type="ECO:0000256" key="9">
    <source>
        <dbReference type="HAMAP-Rule" id="MF_02094"/>
    </source>
</evidence>
<dbReference type="EC" id="4.2.1.12" evidence="9 10"/>
<dbReference type="Gene3D" id="3.50.30.80">
    <property type="entry name" value="IlvD/EDD C-terminal domain-like"/>
    <property type="match status" value="1"/>
</dbReference>
<dbReference type="Proteomes" id="UP001355056">
    <property type="component" value="Unassembled WGS sequence"/>
</dbReference>
<feature type="compositionally biased region" description="Low complexity" evidence="11">
    <location>
        <begin position="626"/>
        <end position="637"/>
    </location>
</feature>
<evidence type="ECO:0000256" key="3">
    <source>
        <dbReference type="ARBA" id="ARBA00022723"/>
    </source>
</evidence>
<dbReference type="Pfam" id="PF00920">
    <property type="entry name" value="ILVD_EDD_N"/>
    <property type="match status" value="1"/>
</dbReference>
<proteinExistence type="inferred from homology"/>
<dbReference type="GO" id="GO:0004456">
    <property type="term" value="F:phosphogluconate dehydratase activity"/>
    <property type="evidence" value="ECO:0007669"/>
    <property type="project" value="UniProtKB-EC"/>
</dbReference>
<dbReference type="InterPro" id="IPR004786">
    <property type="entry name" value="6-phosphgluc_deHydtase"/>
</dbReference>
<evidence type="ECO:0000313" key="15">
    <source>
        <dbReference type="Proteomes" id="UP001355056"/>
    </source>
</evidence>
<dbReference type="NCBIfam" id="TIGR01196">
    <property type="entry name" value="edd"/>
    <property type="match status" value="1"/>
</dbReference>
<dbReference type="InterPro" id="IPR000581">
    <property type="entry name" value="ILV_EDD_N"/>
</dbReference>
<evidence type="ECO:0000313" key="14">
    <source>
        <dbReference type="EMBL" id="MEG3183735.1"/>
    </source>
</evidence>